<keyword evidence="1" id="KW-0472">Membrane</keyword>
<evidence type="ECO:0000313" key="2">
    <source>
        <dbReference type="EMBL" id="SPC84446.1"/>
    </source>
</evidence>
<protein>
    <submittedName>
        <fullName evidence="2">Uncharacterized protein</fullName>
    </submittedName>
</protein>
<organism evidence="2">
    <name type="scientific">Fagus sylvatica</name>
    <name type="common">Beechnut</name>
    <dbReference type="NCBI Taxonomy" id="28930"/>
    <lineage>
        <taxon>Eukaryota</taxon>
        <taxon>Viridiplantae</taxon>
        <taxon>Streptophyta</taxon>
        <taxon>Embryophyta</taxon>
        <taxon>Tracheophyta</taxon>
        <taxon>Spermatophyta</taxon>
        <taxon>Magnoliopsida</taxon>
        <taxon>eudicotyledons</taxon>
        <taxon>Gunneridae</taxon>
        <taxon>Pentapetalae</taxon>
        <taxon>rosids</taxon>
        <taxon>fabids</taxon>
        <taxon>Fagales</taxon>
        <taxon>Fagaceae</taxon>
        <taxon>Fagus</taxon>
    </lineage>
</organism>
<sequence length="80" mass="8947">MGFGGVGLGLLRRGLWWVWVCRRGYGGFGWLPWDSVAWVWVPAWVWWVWVVAMGFGGVGLGGPAWVWVCRHGCGGGWRLA</sequence>
<proteinExistence type="predicted"/>
<keyword evidence="1" id="KW-0812">Transmembrane</keyword>
<keyword evidence="1" id="KW-1133">Transmembrane helix</keyword>
<dbReference type="EMBL" id="OIVN01000711">
    <property type="protein sequence ID" value="SPC84446.1"/>
    <property type="molecule type" value="Genomic_DNA"/>
</dbReference>
<dbReference type="AlphaFoldDB" id="A0A2N9F0D7"/>
<gene>
    <name evidence="2" type="ORF">FSB_LOCUS12328</name>
</gene>
<accession>A0A2N9F0D7</accession>
<reference evidence="2" key="1">
    <citation type="submission" date="2018-02" db="EMBL/GenBank/DDBJ databases">
        <authorList>
            <person name="Cohen D.B."/>
            <person name="Kent A.D."/>
        </authorList>
    </citation>
    <scope>NUCLEOTIDE SEQUENCE</scope>
</reference>
<evidence type="ECO:0000256" key="1">
    <source>
        <dbReference type="SAM" id="Phobius"/>
    </source>
</evidence>
<name>A0A2N9F0D7_FAGSY</name>
<feature type="transmembrane region" description="Helical" evidence="1">
    <location>
        <begin position="44"/>
        <end position="68"/>
    </location>
</feature>